<proteinExistence type="predicted"/>
<sequence>MNSPGNAHLEAKQLIADEIRSMFPDGAEFHSLNPRNFFVLWPLHGQPEGRTQWSRSISIYFSDQFLEAIVALSDEARRPYIEELRRIITQRMAGFDEGRAVPYGQVKDALIIDVAQDLAI</sequence>
<reference evidence="1" key="1">
    <citation type="submission" date="2010-09" db="EMBL/GenBank/DDBJ databases">
        <title>Complete sequence of chromosome2 of Burkholderia sp. CCGE1003.</title>
        <authorList>
            <consortium name="US DOE Joint Genome Institute"/>
            <person name="Lucas S."/>
            <person name="Copeland A."/>
            <person name="Lapidus A."/>
            <person name="Cheng J.-F."/>
            <person name="Bruce D."/>
            <person name="Goodwin L."/>
            <person name="Pitluck S."/>
            <person name="Daligault H."/>
            <person name="Davenport K."/>
            <person name="Detter J.C."/>
            <person name="Han C."/>
            <person name="Tapia R."/>
            <person name="Land M."/>
            <person name="Hauser L."/>
            <person name="Jeffries C."/>
            <person name="Kyrpides N."/>
            <person name="Ivanova N."/>
            <person name="Ovchinnikova G."/>
            <person name="Martinez-Romero E."/>
            <person name="Rogel M.A."/>
            <person name="Auchtung J."/>
            <person name="Tiedje J.M."/>
            <person name="Woyke T."/>
        </authorList>
    </citation>
    <scope>NUCLEOTIDE SEQUENCE</scope>
    <source>
        <strain evidence="1">CCGE1003</strain>
    </source>
</reference>
<gene>
    <name evidence="1" type="ordered locus">BC1003_6091</name>
</gene>
<name>E1TJ72_BURSG</name>
<dbReference type="OrthoDB" id="9970573at2"/>
<organism evidence="1">
    <name type="scientific">Burkholderia sp. (strain CCGE1003)</name>
    <dbReference type="NCBI Taxonomy" id="640512"/>
    <lineage>
        <taxon>Bacteria</taxon>
        <taxon>Pseudomonadati</taxon>
        <taxon>Pseudomonadota</taxon>
        <taxon>Betaproteobacteria</taxon>
        <taxon>Burkholderiales</taxon>
        <taxon>Burkholderiaceae</taxon>
        <taxon>Burkholderia</taxon>
    </lineage>
</organism>
<dbReference type="AlphaFoldDB" id="E1TJ72"/>
<protein>
    <submittedName>
        <fullName evidence="1">Uncharacterized protein</fullName>
    </submittedName>
</protein>
<dbReference type="STRING" id="640512.BC1003_6091"/>
<accession>E1TJ72</accession>
<dbReference type="KEGG" id="bgf:BC1003_6091"/>
<evidence type="ECO:0000313" key="1">
    <source>
        <dbReference type="EMBL" id="ADN61983.1"/>
    </source>
</evidence>
<dbReference type="EMBL" id="CP002218">
    <property type="protein sequence ID" value="ADN61983.1"/>
    <property type="molecule type" value="Genomic_DNA"/>
</dbReference>
<dbReference type="HOGENOM" id="CLU_2045325_0_0_4"/>